<feature type="transmembrane region" description="Helical" evidence="14">
    <location>
        <begin position="225"/>
        <end position="250"/>
    </location>
</feature>
<comment type="catalytic activity">
    <reaction evidence="12">
        <text>L-proline(in) + Na(+)(in) = L-proline(out) + Na(+)(out)</text>
        <dbReference type="Rhea" id="RHEA:28967"/>
        <dbReference type="ChEBI" id="CHEBI:29101"/>
        <dbReference type="ChEBI" id="CHEBI:60039"/>
    </reaction>
</comment>
<dbReference type="RefSeq" id="WP_289841195.1">
    <property type="nucleotide sequence ID" value="NZ_CATKSH010000009.1"/>
</dbReference>
<name>A0AA35Y1S7_9PROT</name>
<evidence type="ECO:0000256" key="6">
    <source>
        <dbReference type="ARBA" id="ARBA00022847"/>
    </source>
</evidence>
<evidence type="ECO:0000256" key="5">
    <source>
        <dbReference type="ARBA" id="ARBA00022692"/>
    </source>
</evidence>
<evidence type="ECO:0000256" key="8">
    <source>
        <dbReference type="ARBA" id="ARBA00023053"/>
    </source>
</evidence>
<evidence type="ECO:0000256" key="1">
    <source>
        <dbReference type="ARBA" id="ARBA00004651"/>
    </source>
</evidence>
<comment type="subcellular location">
    <subcellularLocation>
        <location evidence="1">Cell membrane</location>
        <topology evidence="1">Multi-pass membrane protein</topology>
    </subcellularLocation>
</comment>
<feature type="transmembrane region" description="Helical" evidence="14">
    <location>
        <begin position="69"/>
        <end position="88"/>
    </location>
</feature>
<evidence type="ECO:0000256" key="13">
    <source>
        <dbReference type="RuleBase" id="RU362091"/>
    </source>
</evidence>
<dbReference type="AlphaFoldDB" id="A0AA35Y1S7"/>
<keyword evidence="11" id="KW-0739">Sodium transport</keyword>
<evidence type="ECO:0000256" key="4">
    <source>
        <dbReference type="ARBA" id="ARBA00022475"/>
    </source>
</evidence>
<feature type="transmembrane region" description="Helical" evidence="14">
    <location>
        <begin position="262"/>
        <end position="285"/>
    </location>
</feature>
<keyword evidence="8" id="KW-0915">Sodium</keyword>
<dbReference type="PROSITE" id="PS50283">
    <property type="entry name" value="NA_SOLUT_SYMP_3"/>
    <property type="match status" value="1"/>
</dbReference>
<keyword evidence="4" id="KW-1003">Cell membrane</keyword>
<keyword evidence="9" id="KW-0406">Ion transport</keyword>
<dbReference type="InterPro" id="IPR038377">
    <property type="entry name" value="Na/Glc_symporter_sf"/>
</dbReference>
<feature type="transmembrane region" description="Helical" evidence="14">
    <location>
        <begin position="152"/>
        <end position="174"/>
    </location>
</feature>
<keyword evidence="3" id="KW-0813">Transport</keyword>
<comment type="similarity">
    <text evidence="2 13">Belongs to the sodium:solute symporter (SSF) (TC 2.A.21) family.</text>
</comment>
<gene>
    <name evidence="15" type="ORF">LMG32879_001743</name>
</gene>
<comment type="caution">
    <text evidence="15">The sequence shown here is derived from an EMBL/GenBank/DDBJ whole genome shotgun (WGS) entry which is preliminary data.</text>
</comment>
<dbReference type="GO" id="GO:0005886">
    <property type="term" value="C:plasma membrane"/>
    <property type="evidence" value="ECO:0007669"/>
    <property type="project" value="UniProtKB-SubCell"/>
</dbReference>
<feature type="transmembrane region" description="Helical" evidence="14">
    <location>
        <begin position="186"/>
        <end position="205"/>
    </location>
</feature>
<evidence type="ECO:0000256" key="7">
    <source>
        <dbReference type="ARBA" id="ARBA00022989"/>
    </source>
</evidence>
<evidence type="ECO:0000256" key="9">
    <source>
        <dbReference type="ARBA" id="ARBA00023065"/>
    </source>
</evidence>
<evidence type="ECO:0000256" key="11">
    <source>
        <dbReference type="ARBA" id="ARBA00023201"/>
    </source>
</evidence>
<dbReference type="PANTHER" id="PTHR48086">
    <property type="entry name" value="SODIUM/PROLINE SYMPORTER-RELATED"/>
    <property type="match status" value="1"/>
</dbReference>
<feature type="transmembrane region" description="Helical" evidence="14">
    <location>
        <begin position="120"/>
        <end position="140"/>
    </location>
</feature>
<keyword evidence="5 14" id="KW-0812">Transmembrane</keyword>
<evidence type="ECO:0000256" key="3">
    <source>
        <dbReference type="ARBA" id="ARBA00022448"/>
    </source>
</evidence>
<proteinExistence type="inferred from homology"/>
<keyword evidence="7 14" id="KW-1133">Transmembrane helix</keyword>
<organism evidence="15 16">
    <name type="scientific">Brytella acorum</name>
    <dbReference type="NCBI Taxonomy" id="2959299"/>
    <lineage>
        <taxon>Bacteria</taxon>
        <taxon>Pseudomonadati</taxon>
        <taxon>Pseudomonadota</taxon>
        <taxon>Alphaproteobacteria</taxon>
        <taxon>Acetobacterales</taxon>
        <taxon>Acetobacteraceae</taxon>
        <taxon>Brytella</taxon>
    </lineage>
</organism>
<dbReference type="Proteomes" id="UP001176960">
    <property type="component" value="Unassembled WGS sequence"/>
</dbReference>
<dbReference type="GO" id="GO:0015293">
    <property type="term" value="F:symporter activity"/>
    <property type="evidence" value="ECO:0007669"/>
    <property type="project" value="UniProtKB-KW"/>
</dbReference>
<accession>A0AA35Y1S7</accession>
<reference evidence="15" key="1">
    <citation type="submission" date="2023-03" db="EMBL/GenBank/DDBJ databases">
        <authorList>
            <person name="Cleenwerck I."/>
        </authorList>
    </citation>
    <scope>NUCLEOTIDE SEQUENCE</scope>
    <source>
        <strain evidence="15">LMG 32879</strain>
    </source>
</reference>
<dbReference type="PANTHER" id="PTHR48086:SF3">
    <property type="entry name" value="SODIUM_PROLINE SYMPORTER"/>
    <property type="match status" value="1"/>
</dbReference>
<feature type="transmembrane region" description="Helical" evidence="14">
    <location>
        <begin position="350"/>
        <end position="366"/>
    </location>
</feature>
<feature type="transmembrane region" description="Helical" evidence="14">
    <location>
        <begin position="378"/>
        <end position="398"/>
    </location>
</feature>
<feature type="transmembrane region" description="Helical" evidence="14">
    <location>
        <begin position="305"/>
        <end position="338"/>
    </location>
</feature>
<sequence length="452" mass="46757">MIATVVMVAALALVLAFSAGTRTHSSRDFFAAGGRLATPLYFLLAVGETYSIGSLLGFPGGIVAKGSTLAFWFVGYILLAFPIGFVLYPRLWQAGARSGAATIPDLFLDHFGSAKLERGVAILLVWILIPLGASQFIGLRHAAAFLFPSTPAGADIACVAAAVFVLAASGFAGLRAPARVSALKDILVLGAIASLAITALKAWPVHATMSMAQTLAPHPTIRGDAFLLSTVIVQAVGFCLSPPTVAGVFAARSPEALMRAQWLMPLYMVLFPLLMMIAGFAIAHPPLAARPDAAFLATAGHLLPSWGFGLVIAGVGLSALVVLSGIALAIAALVARNLAPHLDDARQKRWGRVVMAAYLAAASLAARPLDALLTQLNTLFYLGMAPLLPGLIAIATGHRTSARRAGISIVAGLALGLALRMTDAPIGGINPALPALLLSAAVLVKRRGQAHQ</sequence>
<dbReference type="EMBL" id="CATKSH010000009">
    <property type="protein sequence ID" value="CAI9120903.1"/>
    <property type="molecule type" value="Genomic_DNA"/>
</dbReference>
<dbReference type="InterPro" id="IPR050277">
    <property type="entry name" value="Sodium:Solute_Symporter"/>
</dbReference>
<keyword evidence="6" id="KW-0769">Symport</keyword>
<evidence type="ECO:0000313" key="16">
    <source>
        <dbReference type="Proteomes" id="UP001176960"/>
    </source>
</evidence>
<protein>
    <submittedName>
        <fullName evidence="15">Sodium:solute symporter</fullName>
    </submittedName>
</protein>
<feature type="transmembrane region" description="Helical" evidence="14">
    <location>
        <begin position="405"/>
        <end position="422"/>
    </location>
</feature>
<evidence type="ECO:0000256" key="10">
    <source>
        <dbReference type="ARBA" id="ARBA00023136"/>
    </source>
</evidence>
<dbReference type="Pfam" id="PF00474">
    <property type="entry name" value="SSF"/>
    <property type="match status" value="1"/>
</dbReference>
<keyword evidence="10 14" id="KW-0472">Membrane</keyword>
<evidence type="ECO:0000256" key="12">
    <source>
        <dbReference type="ARBA" id="ARBA00033708"/>
    </source>
</evidence>
<dbReference type="GO" id="GO:0006814">
    <property type="term" value="P:sodium ion transport"/>
    <property type="evidence" value="ECO:0007669"/>
    <property type="project" value="UniProtKB-KW"/>
</dbReference>
<keyword evidence="16" id="KW-1185">Reference proteome</keyword>
<dbReference type="Gene3D" id="1.20.1730.10">
    <property type="entry name" value="Sodium/glucose cotransporter"/>
    <property type="match status" value="1"/>
</dbReference>
<evidence type="ECO:0000256" key="2">
    <source>
        <dbReference type="ARBA" id="ARBA00006434"/>
    </source>
</evidence>
<evidence type="ECO:0000313" key="15">
    <source>
        <dbReference type="EMBL" id="CAI9120903.1"/>
    </source>
</evidence>
<evidence type="ECO:0000256" key="14">
    <source>
        <dbReference type="SAM" id="Phobius"/>
    </source>
</evidence>
<dbReference type="InterPro" id="IPR001734">
    <property type="entry name" value="Na/solute_symporter"/>
</dbReference>
<feature type="transmembrane region" description="Helical" evidence="14">
    <location>
        <begin position="428"/>
        <end position="444"/>
    </location>
</feature>